<organism evidence="1">
    <name type="scientific">marine metagenome</name>
    <dbReference type="NCBI Taxonomy" id="408172"/>
    <lineage>
        <taxon>unclassified sequences</taxon>
        <taxon>metagenomes</taxon>
        <taxon>ecological metagenomes</taxon>
    </lineage>
</organism>
<evidence type="ECO:0008006" key="2">
    <source>
        <dbReference type="Google" id="ProtNLM"/>
    </source>
</evidence>
<evidence type="ECO:0000313" key="1">
    <source>
        <dbReference type="EMBL" id="SVD10701.1"/>
    </source>
</evidence>
<accession>A0A382SP60</accession>
<dbReference type="AlphaFoldDB" id="A0A382SP60"/>
<gene>
    <name evidence="1" type="ORF">METZ01_LOCUS363555</name>
</gene>
<proteinExistence type="predicted"/>
<feature type="non-terminal residue" evidence="1">
    <location>
        <position position="309"/>
    </location>
</feature>
<reference evidence="1" key="1">
    <citation type="submission" date="2018-05" db="EMBL/GenBank/DDBJ databases">
        <authorList>
            <person name="Lanie J.A."/>
            <person name="Ng W.-L."/>
            <person name="Kazmierczak K.M."/>
            <person name="Andrzejewski T.M."/>
            <person name="Davidsen T.M."/>
            <person name="Wayne K.J."/>
            <person name="Tettelin H."/>
            <person name="Glass J.I."/>
            <person name="Rusch D."/>
            <person name="Podicherti R."/>
            <person name="Tsui H.-C.T."/>
            <person name="Winkler M.E."/>
        </authorList>
    </citation>
    <scope>NUCLEOTIDE SEQUENCE</scope>
</reference>
<name>A0A382SP60_9ZZZZ</name>
<sequence>SQLPLPSNTGWQATEGKLSGTLTLVGPAPGAGEKFPGQLKGSLRFNAQNLKLQKKNSQVLSLNQLEGTGDIENHQVNYNIKGNTFNGTFHSDGTITLSASGSSPTVLNSRIEFANLDLSQIPLPLPTTGGNISGRIQLNGPLPDSGNLLTNNLKLDTTFKVTNLKMSADTLPLDIQHLEGKGTLKQGRFTHDLNGTLFGGKVKTKGTLTFKKNNTLITANSNLVLDQVNLDWIPLIHKSEWAPSSGTVTGNLKFKGHLPTNGKISPALKLQGTLEGKKLVLGNRQIERAKLEFKESSLTQVQVELERIK</sequence>
<feature type="non-terminal residue" evidence="1">
    <location>
        <position position="1"/>
    </location>
</feature>
<protein>
    <recommendedName>
        <fullName evidence="2">AsmA-like C-terminal domain-containing protein</fullName>
    </recommendedName>
</protein>
<dbReference type="EMBL" id="UINC01129951">
    <property type="protein sequence ID" value="SVD10701.1"/>
    <property type="molecule type" value="Genomic_DNA"/>
</dbReference>